<feature type="transmembrane region" description="Helical" evidence="1">
    <location>
        <begin position="227"/>
        <end position="252"/>
    </location>
</feature>
<sequence length="530" mass="58759">MSSKEPEPESDDAKPFVLFLYTICRQPSTIGVTFTIVHPTLAVVLLVVIFVVFIIAMTMLHRRTETVVAADDFPRHIYTKRLIYRCQSVTPSYPSPSLATPPPPPPIHSYVSLRTIVLLALPLLSLLGGYGTWALASSNGTFENIFALIASKDPKFPGTDDPLVDTYTTIPWLDRQLTILVTFFAPVVYRETGALTLLSRYGIGQFGGAWTLIVMEGMRAGNRWRAVSFVATMGLIFQNISYTVTVPIWLFLHLLTSPVARPFPSNSIHANSGLLIDPWDLVILPYSVAISFLLPSILMALHHPSVVSTRTHQQLIAFWQPFPLWTVIAHFFLRGTARWLSGIFHSTRTKQDTSRPTEAPGASYLSNAKHVYRFVLFLCISTHVPTFVLALLPAGAVPASMPSLAALASHSFASVYVPYFPVPSYRVSSLAEGVHTFLAWDLHIGSTALLCWAILLHRNATTERANEDPNVSLPIYRDLLLGERIEDGLAWRKLIGKVTVWTLLGGPIAAVAVLLWERDAIVRRKIKQGV</sequence>
<keyword evidence="1" id="KW-0812">Transmembrane</keyword>
<feature type="transmembrane region" description="Helical" evidence="1">
    <location>
        <begin position="116"/>
        <end position="136"/>
    </location>
</feature>
<evidence type="ECO:0000256" key="1">
    <source>
        <dbReference type="SAM" id="Phobius"/>
    </source>
</evidence>
<feature type="transmembrane region" description="Helical" evidence="1">
    <location>
        <begin position="494"/>
        <end position="516"/>
    </location>
</feature>
<dbReference type="InParanoid" id="K1X854"/>
<dbReference type="KEGG" id="mbe:MBM_05317"/>
<feature type="transmembrane region" description="Helical" evidence="1">
    <location>
        <begin position="434"/>
        <end position="456"/>
    </location>
</feature>
<dbReference type="HOGENOM" id="CLU_038717_2_0_1"/>
<feature type="transmembrane region" description="Helical" evidence="1">
    <location>
        <begin position="198"/>
        <end position="215"/>
    </location>
</feature>
<protein>
    <submittedName>
        <fullName evidence="2">Uncharacterized protein</fullName>
    </submittedName>
</protein>
<feature type="transmembrane region" description="Helical" evidence="1">
    <location>
        <begin position="371"/>
        <end position="392"/>
    </location>
</feature>
<proteinExistence type="predicted"/>
<name>K1X854_MARBU</name>
<evidence type="ECO:0000313" key="3">
    <source>
        <dbReference type="Proteomes" id="UP000006753"/>
    </source>
</evidence>
<dbReference type="Proteomes" id="UP000006753">
    <property type="component" value="Unassembled WGS sequence"/>
</dbReference>
<dbReference type="EMBL" id="JH921438">
    <property type="protein sequence ID" value="EKD16848.1"/>
    <property type="molecule type" value="Genomic_DNA"/>
</dbReference>
<organism evidence="2 3">
    <name type="scientific">Marssonina brunnea f. sp. multigermtubi (strain MB_m1)</name>
    <name type="common">Marssonina leaf spot fungus</name>
    <dbReference type="NCBI Taxonomy" id="1072389"/>
    <lineage>
        <taxon>Eukaryota</taxon>
        <taxon>Fungi</taxon>
        <taxon>Dikarya</taxon>
        <taxon>Ascomycota</taxon>
        <taxon>Pezizomycotina</taxon>
        <taxon>Leotiomycetes</taxon>
        <taxon>Helotiales</taxon>
        <taxon>Drepanopezizaceae</taxon>
        <taxon>Drepanopeziza</taxon>
    </lineage>
</organism>
<dbReference type="OrthoDB" id="1669814at2759"/>
<evidence type="ECO:0000313" key="2">
    <source>
        <dbReference type="EMBL" id="EKD16848.1"/>
    </source>
</evidence>
<keyword evidence="1" id="KW-1133">Transmembrane helix</keyword>
<keyword evidence="3" id="KW-1185">Reference proteome</keyword>
<feature type="transmembrane region" description="Helical" evidence="1">
    <location>
        <begin position="36"/>
        <end position="56"/>
    </location>
</feature>
<dbReference type="AlphaFoldDB" id="K1X854"/>
<feature type="transmembrane region" description="Helical" evidence="1">
    <location>
        <begin position="404"/>
        <end position="422"/>
    </location>
</feature>
<dbReference type="eggNOG" id="ENOG502S2W2">
    <property type="taxonomic scope" value="Eukaryota"/>
</dbReference>
<feature type="transmembrane region" description="Helical" evidence="1">
    <location>
        <begin position="315"/>
        <end position="333"/>
    </location>
</feature>
<gene>
    <name evidence="2" type="ORF">MBM_05317</name>
</gene>
<reference evidence="2 3" key="1">
    <citation type="journal article" date="2012" name="BMC Genomics">
        <title>Sequencing the genome of Marssonina brunnea reveals fungus-poplar co-evolution.</title>
        <authorList>
            <person name="Zhu S."/>
            <person name="Cao Y.-Z."/>
            <person name="Jiang C."/>
            <person name="Tan B.-Y."/>
            <person name="Wang Z."/>
            <person name="Feng S."/>
            <person name="Zhang L."/>
            <person name="Su X.-H."/>
            <person name="Brejova B."/>
            <person name="Vinar T."/>
            <person name="Xu M."/>
            <person name="Wang M.-X."/>
            <person name="Zhang S.-G."/>
            <person name="Huang M.-R."/>
            <person name="Wu R."/>
            <person name="Zhou Y."/>
        </authorList>
    </citation>
    <scope>NUCLEOTIDE SEQUENCE [LARGE SCALE GENOMIC DNA]</scope>
    <source>
        <strain evidence="2 3">MB_m1</strain>
    </source>
</reference>
<feature type="transmembrane region" description="Helical" evidence="1">
    <location>
        <begin position="283"/>
        <end position="303"/>
    </location>
</feature>
<keyword evidence="1" id="KW-0472">Membrane</keyword>
<accession>K1X854</accession>
<dbReference type="OMA" id="VFLRWDY"/>